<evidence type="ECO:0000256" key="1">
    <source>
        <dbReference type="ARBA" id="ARBA00001946"/>
    </source>
</evidence>
<accession>A0AAP9HAU5</accession>
<dbReference type="AlphaFoldDB" id="A0AAP9HAU5"/>
<dbReference type="Proteomes" id="UP000424872">
    <property type="component" value="Plasmid pMSR2C"/>
</dbReference>
<sequence length="94" mass="10480">MPICFCFLKICTTLSSISKPIRHLLQSGQPGGKIEPGEDAHSALIREFREELNLELSQEELTPPGEFTDAPLTLNKNVPHVWPSTFQAICCRVC</sequence>
<dbReference type="InterPro" id="IPR000086">
    <property type="entry name" value="NUDIX_hydrolase_dom"/>
</dbReference>
<gene>
    <name evidence="5" type="ORF">CTZ24_24435</name>
    <name evidence="4" type="ORF">Q3404_08030</name>
</gene>
<dbReference type="EMBL" id="JAUOOM010000006">
    <property type="protein sequence ID" value="MDO6406520.1"/>
    <property type="molecule type" value="Genomic_DNA"/>
</dbReference>
<evidence type="ECO:0000313" key="7">
    <source>
        <dbReference type="Proteomes" id="UP001171299"/>
    </source>
</evidence>
<protein>
    <submittedName>
        <fullName evidence="4">NUDIX domain-containing protein</fullName>
    </submittedName>
</protein>
<keyword evidence="5" id="KW-0614">Plasmid</keyword>
<comment type="cofactor">
    <cofactor evidence="1">
        <name>Mg(2+)</name>
        <dbReference type="ChEBI" id="CHEBI:18420"/>
    </cofactor>
</comment>
<dbReference type="Proteomes" id="UP001171299">
    <property type="component" value="Unassembled WGS sequence"/>
</dbReference>
<dbReference type="Gene3D" id="3.90.79.10">
    <property type="entry name" value="Nucleoside Triphosphate Pyrophosphohydrolase"/>
    <property type="match status" value="1"/>
</dbReference>
<dbReference type="Pfam" id="PF00293">
    <property type="entry name" value="NUDIX"/>
    <property type="match status" value="1"/>
</dbReference>
<dbReference type="PROSITE" id="PS00893">
    <property type="entry name" value="NUDIX_BOX"/>
    <property type="match status" value="1"/>
</dbReference>
<dbReference type="KEGG" id="ppho:CTZ24_24435"/>
<evidence type="ECO:0000256" key="2">
    <source>
        <dbReference type="ARBA" id="ARBA00022801"/>
    </source>
</evidence>
<name>A0AAP9HAU5_9GAMM</name>
<keyword evidence="7" id="KW-1185">Reference proteome</keyword>
<reference evidence="6" key="1">
    <citation type="submission" date="2017-11" db="EMBL/GenBank/DDBJ databases">
        <title>Genome sequence of Pantoea sp. MSR2.</title>
        <authorList>
            <person name="Nascimento F.X."/>
        </authorList>
    </citation>
    <scope>NUCLEOTIDE SEQUENCE [LARGE SCALE GENOMIC DNA]</scope>
    <source>
        <strain evidence="6">MSR2</strain>
        <plasmid evidence="6">pmsr2c</plasmid>
    </source>
</reference>
<dbReference type="SUPFAM" id="SSF55811">
    <property type="entry name" value="Nudix"/>
    <property type="match status" value="1"/>
</dbReference>
<dbReference type="InterPro" id="IPR020084">
    <property type="entry name" value="NUDIX_hydrolase_CS"/>
</dbReference>
<evidence type="ECO:0000259" key="3">
    <source>
        <dbReference type="Pfam" id="PF00293"/>
    </source>
</evidence>
<dbReference type="EMBL" id="CP024639">
    <property type="protein sequence ID" value="QGR09617.1"/>
    <property type="molecule type" value="Genomic_DNA"/>
</dbReference>
<geneLocation type="plasmid" evidence="6">
    <name>pmsr2c</name>
</geneLocation>
<organism evidence="5 6">
    <name type="scientific">Pantoea phytobeneficialis</name>
    <dbReference type="NCBI Taxonomy" id="2052056"/>
    <lineage>
        <taxon>Bacteria</taxon>
        <taxon>Pseudomonadati</taxon>
        <taxon>Pseudomonadota</taxon>
        <taxon>Gammaproteobacteria</taxon>
        <taxon>Enterobacterales</taxon>
        <taxon>Erwiniaceae</taxon>
        <taxon>Pantoea</taxon>
    </lineage>
</organism>
<dbReference type="GO" id="GO:0016787">
    <property type="term" value="F:hydrolase activity"/>
    <property type="evidence" value="ECO:0007669"/>
    <property type="project" value="UniProtKB-KW"/>
</dbReference>
<reference evidence="5" key="2">
    <citation type="journal article" date="2020" name="Environ. Microbiol.">
        <title>The extreme plant-growth-promoting properties of Pantoea phytobeneficialis MSR2 revealed by functional and genomic analysis.</title>
        <authorList>
            <person name="Nascimento F.X."/>
            <person name="Hernandez A.G."/>
            <person name="Glick B.R."/>
            <person name="Rossi M.J."/>
        </authorList>
    </citation>
    <scope>NUCLEOTIDE SEQUENCE</scope>
    <source>
        <strain evidence="5">MSR2</strain>
    </source>
</reference>
<reference evidence="4" key="3">
    <citation type="submission" date="2023-07" db="EMBL/GenBank/DDBJ databases">
        <title>The extreme plant-growth-promoting properties of Pantoea phytobeneficialis PF55 revealed by functional and genomic analysis.</title>
        <authorList>
            <person name="Nascimento F.X."/>
            <person name="Marcio R.J."/>
        </authorList>
    </citation>
    <scope>NUCLEOTIDE SEQUENCE</scope>
    <source>
        <strain evidence="4">PF55</strain>
    </source>
</reference>
<evidence type="ECO:0000313" key="4">
    <source>
        <dbReference type="EMBL" id="MDO6406520.1"/>
    </source>
</evidence>
<keyword evidence="2" id="KW-0378">Hydrolase</keyword>
<geneLocation type="plasmid" evidence="5">
    <name>pMSR2C</name>
</geneLocation>
<proteinExistence type="predicted"/>
<evidence type="ECO:0000313" key="6">
    <source>
        <dbReference type="Proteomes" id="UP000424872"/>
    </source>
</evidence>
<dbReference type="InterPro" id="IPR015797">
    <property type="entry name" value="NUDIX_hydrolase-like_dom_sf"/>
</dbReference>
<feature type="domain" description="Nudix hydrolase" evidence="3">
    <location>
        <begin position="29"/>
        <end position="63"/>
    </location>
</feature>
<evidence type="ECO:0000313" key="5">
    <source>
        <dbReference type="EMBL" id="QGR09617.1"/>
    </source>
</evidence>